<organism evidence="1 2">
    <name type="scientific">Sporisorium reilianum f. sp. reilianum</name>
    <dbReference type="NCBI Taxonomy" id="72559"/>
    <lineage>
        <taxon>Eukaryota</taxon>
        <taxon>Fungi</taxon>
        <taxon>Dikarya</taxon>
        <taxon>Basidiomycota</taxon>
        <taxon>Ustilaginomycotina</taxon>
        <taxon>Ustilaginomycetes</taxon>
        <taxon>Ustilaginales</taxon>
        <taxon>Ustilaginaceae</taxon>
        <taxon>Sporisorium</taxon>
    </lineage>
</organism>
<sequence>MTDTAAPPQVSDPATTATAFDIDLPFTSYDASHPLDFSSRPCEKIDGFWYIIGSSLPLWKSKKNVVIRYIPYPGAKADEVKFTDEIRSEPRSKGADGEAVQATGLASKWKKEESWFNKAFGIKGTNVLQKDAKNGASYQWTGNGLLKFFHSKWQVIGYGPYDLSDSSRTQFDWLVTYFEKTPATPAGIDLYVRDPRNMPAATSHAILENMKALKTKYENDPDSKKKQLAAELSKLAQEYFDIPHDV</sequence>
<dbReference type="EMBL" id="LT795056">
    <property type="protein sequence ID" value="SJX61945.1"/>
    <property type="molecule type" value="Genomic_DNA"/>
</dbReference>
<dbReference type="AlphaFoldDB" id="A0A2N8UA78"/>
<dbReference type="Proteomes" id="UP000239563">
    <property type="component" value="Chromosome III"/>
</dbReference>
<evidence type="ECO:0000313" key="1">
    <source>
        <dbReference type="EMBL" id="SJX61945.1"/>
    </source>
</evidence>
<accession>A0A2N8UA78</accession>
<name>A0A2N8UA78_9BASI</name>
<reference evidence="1 2" key="1">
    <citation type="submission" date="2017-02" db="EMBL/GenBank/DDBJ databases">
        <authorList>
            <person name="Peterson S.W."/>
        </authorList>
    </citation>
    <scope>NUCLEOTIDE SEQUENCE [LARGE SCALE GENOMIC DNA]</scope>
    <source>
        <strain evidence="1 2">SRS1_H2-8</strain>
    </source>
</reference>
<proteinExistence type="predicted"/>
<gene>
    <name evidence="1" type="ORF">SRS1_12929</name>
</gene>
<protein>
    <submittedName>
        <fullName evidence="1">Uncharacterized protein</fullName>
    </submittedName>
</protein>
<evidence type="ECO:0000313" key="2">
    <source>
        <dbReference type="Proteomes" id="UP000239563"/>
    </source>
</evidence>